<dbReference type="SUPFAM" id="SSF56219">
    <property type="entry name" value="DNase I-like"/>
    <property type="match status" value="1"/>
</dbReference>
<dbReference type="InterPro" id="IPR005135">
    <property type="entry name" value="Endo/exonuclease/phosphatase"/>
</dbReference>
<dbReference type="Proteomes" id="UP000663866">
    <property type="component" value="Unassembled WGS sequence"/>
</dbReference>
<reference evidence="4" key="1">
    <citation type="submission" date="2021-02" db="EMBL/GenBank/DDBJ databases">
        <authorList>
            <person name="Nowell W R."/>
        </authorList>
    </citation>
    <scope>NUCLEOTIDE SEQUENCE</scope>
</reference>
<dbReference type="Gene3D" id="3.60.10.10">
    <property type="entry name" value="Endonuclease/exonuclease/phosphatase"/>
    <property type="match status" value="1"/>
</dbReference>
<accession>A0A816XU16</accession>
<dbReference type="GO" id="GO:0005783">
    <property type="term" value="C:endoplasmic reticulum"/>
    <property type="evidence" value="ECO:0007669"/>
    <property type="project" value="TreeGrafter"/>
</dbReference>
<name>A0A816XU16_9BILA</name>
<dbReference type="EMBL" id="CAJNRF010005015">
    <property type="protein sequence ID" value="CAF2066612.1"/>
    <property type="molecule type" value="Genomic_DNA"/>
</dbReference>
<dbReference type="EMBL" id="CAJNRG010013540">
    <property type="protein sequence ID" value="CAF2149273.1"/>
    <property type="molecule type" value="Genomic_DNA"/>
</dbReference>
<evidence type="ECO:0000313" key="9">
    <source>
        <dbReference type="Proteomes" id="UP000663887"/>
    </source>
</evidence>
<evidence type="ECO:0000313" key="3">
    <source>
        <dbReference type="EMBL" id="CAF2132093.1"/>
    </source>
</evidence>
<dbReference type="InterPro" id="IPR036691">
    <property type="entry name" value="Endo/exonu/phosph_ase_sf"/>
</dbReference>
<feature type="domain" description="Endonuclease/exonuclease/phosphatase" evidence="1">
    <location>
        <begin position="15"/>
        <end position="233"/>
    </location>
</feature>
<dbReference type="Pfam" id="PF03372">
    <property type="entry name" value="Exo_endo_phos"/>
    <property type="match status" value="1"/>
</dbReference>
<dbReference type="GO" id="GO:0003824">
    <property type="term" value="F:catalytic activity"/>
    <property type="evidence" value="ECO:0007669"/>
    <property type="project" value="InterPro"/>
</dbReference>
<dbReference type="Proteomes" id="UP000663856">
    <property type="component" value="Unassembled WGS sequence"/>
</dbReference>
<evidence type="ECO:0000313" key="6">
    <source>
        <dbReference type="EMBL" id="CAF4280646.1"/>
    </source>
</evidence>
<evidence type="ECO:0000313" key="8">
    <source>
        <dbReference type="Proteomes" id="UP000663866"/>
    </source>
</evidence>
<dbReference type="EMBL" id="CAJNRE010014893">
    <property type="protein sequence ID" value="CAF2132093.1"/>
    <property type="molecule type" value="Genomic_DNA"/>
</dbReference>
<evidence type="ECO:0000313" key="7">
    <source>
        <dbReference type="EMBL" id="CAF4381742.1"/>
    </source>
</evidence>
<gene>
    <name evidence="3" type="ORF">MBJ925_LOCUS27789</name>
    <name evidence="7" type="ORF">OVN521_LOCUS33755</name>
    <name evidence="5" type="ORF">SMN809_LOCUS6173</name>
    <name evidence="6" type="ORF">UXM345_LOCUS32323</name>
    <name evidence="2" type="ORF">WKI299_LOCUS13291</name>
    <name evidence="4" type="ORF">XDN619_LOCUS28312</name>
</gene>
<dbReference type="Proteomes" id="UP000663842">
    <property type="component" value="Unassembled WGS sequence"/>
</dbReference>
<protein>
    <recommendedName>
        <fullName evidence="1">Endonuclease/exonuclease/phosphatase domain-containing protein</fullName>
    </recommendedName>
</protein>
<dbReference type="EMBL" id="CAJOBI010001638">
    <property type="protein sequence ID" value="CAF3891997.1"/>
    <property type="molecule type" value="Genomic_DNA"/>
</dbReference>
<proteinExistence type="predicted"/>
<dbReference type="PANTHER" id="PTHR14859">
    <property type="entry name" value="CALCOFLUOR WHITE HYPERSENSITIVE PROTEIN PRECURSOR"/>
    <property type="match status" value="1"/>
</dbReference>
<evidence type="ECO:0000313" key="2">
    <source>
        <dbReference type="EMBL" id="CAF2066612.1"/>
    </source>
</evidence>
<organism evidence="4 9">
    <name type="scientific">Rotaria magnacalcarata</name>
    <dbReference type="NCBI Taxonomy" id="392030"/>
    <lineage>
        <taxon>Eukaryota</taxon>
        <taxon>Metazoa</taxon>
        <taxon>Spiralia</taxon>
        <taxon>Gnathifera</taxon>
        <taxon>Rotifera</taxon>
        <taxon>Eurotatoria</taxon>
        <taxon>Bdelloidea</taxon>
        <taxon>Philodinida</taxon>
        <taxon>Philodinidae</taxon>
        <taxon>Rotaria</taxon>
    </lineage>
</organism>
<dbReference type="PANTHER" id="PTHR14859:SF0">
    <property type="entry name" value="ENDONUCLEASE_EXONUCLEASE_PHOSPHATASE FAMILY PROTEIN, EXPRESSED"/>
    <property type="match status" value="1"/>
</dbReference>
<dbReference type="EMBL" id="CAJOBG010039113">
    <property type="protein sequence ID" value="CAF4381742.1"/>
    <property type="molecule type" value="Genomic_DNA"/>
</dbReference>
<dbReference type="Proteomes" id="UP000663887">
    <property type="component" value="Unassembled WGS sequence"/>
</dbReference>
<keyword evidence="8" id="KW-1185">Reference proteome</keyword>
<evidence type="ECO:0000313" key="4">
    <source>
        <dbReference type="EMBL" id="CAF2149273.1"/>
    </source>
</evidence>
<dbReference type="GO" id="GO:0006506">
    <property type="term" value="P:GPI anchor biosynthetic process"/>
    <property type="evidence" value="ECO:0007669"/>
    <property type="project" value="TreeGrafter"/>
</dbReference>
<dbReference type="InterPro" id="IPR051916">
    <property type="entry name" value="GPI-anchor_lipid_remodeler"/>
</dbReference>
<dbReference type="GO" id="GO:0016020">
    <property type="term" value="C:membrane"/>
    <property type="evidence" value="ECO:0007669"/>
    <property type="project" value="GOC"/>
</dbReference>
<dbReference type="Proteomes" id="UP000663824">
    <property type="component" value="Unassembled WGS sequence"/>
</dbReference>
<dbReference type="Proteomes" id="UP000676336">
    <property type="component" value="Unassembled WGS sequence"/>
</dbReference>
<dbReference type="AlphaFoldDB" id="A0A816XU16"/>
<comment type="caution">
    <text evidence="4">The sequence shown here is derived from an EMBL/GenBank/DDBJ whole genome shotgun (WGS) entry which is preliminary data.</text>
</comment>
<dbReference type="EMBL" id="CAJOBF010009757">
    <property type="protein sequence ID" value="CAF4280646.1"/>
    <property type="molecule type" value="Genomic_DNA"/>
</dbReference>
<evidence type="ECO:0000259" key="1">
    <source>
        <dbReference type="Pfam" id="PF03372"/>
    </source>
</evidence>
<sequence length="268" mass="30464">MTSDLPATPDFRVGTVNVHVFVNSTGNSNVKALASILGPLNLDVLAVEEANNNKNWKSLCDKLSLTHTAFGAIHGTSYGNAIASRHPIVEHYSQNSSTNPAGGYRAMLRCRFGGDHSFVQNRRFAVTHLDHLNEDDRLTQIKEFYSLNHDVNVLAGDMNSLTQSDYSDKYFREVVAGKRERFRWEMPRFELTQLLTNTWGLQDAFQYVNPTLKDEQVATCRYGTRIDYIFLRPLSNDEWVLKECFIVDTHQATDHNAVVATFQHKSKY</sequence>
<evidence type="ECO:0000313" key="5">
    <source>
        <dbReference type="EMBL" id="CAF3891997.1"/>
    </source>
</evidence>